<dbReference type="AlphaFoldDB" id="A0A554VAW8"/>
<feature type="compositionally biased region" description="Basic and acidic residues" evidence="1">
    <location>
        <begin position="60"/>
        <end position="72"/>
    </location>
</feature>
<reference evidence="2 3" key="1">
    <citation type="submission" date="2019-07" db="EMBL/GenBank/DDBJ databases">
        <title>The draft genome sequence of Aquimarina algiphila M91.</title>
        <authorList>
            <person name="Meng X."/>
        </authorList>
    </citation>
    <scope>NUCLEOTIDE SEQUENCE [LARGE SCALE GENOMIC DNA]</scope>
    <source>
        <strain evidence="2 3">M91</strain>
    </source>
</reference>
<evidence type="ECO:0000313" key="2">
    <source>
        <dbReference type="EMBL" id="TSE03483.1"/>
    </source>
</evidence>
<protein>
    <submittedName>
        <fullName evidence="2">Uncharacterized protein</fullName>
    </submittedName>
</protein>
<name>A0A554VAW8_9FLAO</name>
<gene>
    <name evidence="2" type="ORF">FOF46_29130</name>
</gene>
<feature type="region of interest" description="Disordered" evidence="1">
    <location>
        <begin position="49"/>
        <end position="72"/>
    </location>
</feature>
<dbReference type="OrthoDB" id="2972467at2"/>
<evidence type="ECO:0000313" key="3">
    <source>
        <dbReference type="Proteomes" id="UP000318833"/>
    </source>
</evidence>
<accession>A0A554VAW8</accession>
<dbReference type="RefSeq" id="WP_143918968.1">
    <property type="nucleotide sequence ID" value="NZ_CANMIK010000103.1"/>
</dbReference>
<organism evidence="2 3">
    <name type="scientific">Aquimarina algiphila</name>
    <dbReference type="NCBI Taxonomy" id="2047982"/>
    <lineage>
        <taxon>Bacteria</taxon>
        <taxon>Pseudomonadati</taxon>
        <taxon>Bacteroidota</taxon>
        <taxon>Flavobacteriia</taxon>
        <taxon>Flavobacteriales</taxon>
        <taxon>Flavobacteriaceae</taxon>
        <taxon>Aquimarina</taxon>
    </lineage>
</organism>
<evidence type="ECO:0000256" key="1">
    <source>
        <dbReference type="SAM" id="MobiDB-lite"/>
    </source>
</evidence>
<dbReference type="EMBL" id="VLNR01000108">
    <property type="protein sequence ID" value="TSE03483.1"/>
    <property type="molecule type" value="Genomic_DNA"/>
</dbReference>
<comment type="caution">
    <text evidence="2">The sequence shown here is derived from an EMBL/GenBank/DDBJ whole genome shotgun (WGS) entry which is preliminary data.</text>
</comment>
<keyword evidence="3" id="KW-1185">Reference proteome</keyword>
<proteinExistence type="predicted"/>
<dbReference type="Proteomes" id="UP000318833">
    <property type="component" value="Unassembled WGS sequence"/>
</dbReference>
<sequence length="72" mass="8498">MRHTSETLAAAGAKPRFDIHPLNYPSKPARTLTIPAFFRKNKIPLPHYHRGRGNNLRYHRPWELDPNGKRKW</sequence>